<evidence type="ECO:0000313" key="2">
    <source>
        <dbReference type="Proteomes" id="UP000664844"/>
    </source>
</evidence>
<name>A0ABS3FP10_9CYAN</name>
<protein>
    <submittedName>
        <fullName evidence="1">Uncharacterized protein</fullName>
    </submittedName>
</protein>
<proteinExistence type="predicted"/>
<dbReference type="Proteomes" id="UP000664844">
    <property type="component" value="Unassembled WGS sequence"/>
</dbReference>
<gene>
    <name evidence="1" type="ORF">J0895_07040</name>
</gene>
<reference evidence="1 2" key="1">
    <citation type="submission" date="2021-03" db="EMBL/GenBank/DDBJ databases">
        <title>Metabolic Capacity of the Antarctic Cyanobacterium Phormidium pseudopriestleyi that Sustains Oxygenic Photosynthesis in the Presence of Hydrogen Sulfide.</title>
        <authorList>
            <person name="Lumian J.E."/>
            <person name="Jungblut A.D."/>
            <person name="Dillon M.L."/>
            <person name="Hawes I."/>
            <person name="Doran P.T."/>
            <person name="Mackey T.J."/>
            <person name="Dick G.J."/>
            <person name="Grettenberger C.L."/>
            <person name="Sumner D.Y."/>
        </authorList>
    </citation>
    <scope>NUCLEOTIDE SEQUENCE [LARGE SCALE GENOMIC DNA]</scope>
    <source>
        <strain evidence="1 2">FRX01</strain>
    </source>
</reference>
<dbReference type="RefSeq" id="WP_207087398.1">
    <property type="nucleotide sequence ID" value="NZ_JAFLQW010000193.1"/>
</dbReference>
<keyword evidence="2" id="KW-1185">Reference proteome</keyword>
<accession>A0ABS3FP10</accession>
<sequence>MGWTVFTQKVDDPDKFAIAQIPQLLEHFITPLTPTIWPILRESTVSVETAIAPISAKK</sequence>
<organism evidence="1 2">
    <name type="scientific">Phormidium pseudopriestleyi FRX01</name>
    <dbReference type="NCBI Taxonomy" id="1759528"/>
    <lineage>
        <taxon>Bacteria</taxon>
        <taxon>Bacillati</taxon>
        <taxon>Cyanobacteriota</taxon>
        <taxon>Cyanophyceae</taxon>
        <taxon>Oscillatoriophycideae</taxon>
        <taxon>Oscillatoriales</taxon>
        <taxon>Oscillatoriaceae</taxon>
        <taxon>Phormidium</taxon>
    </lineage>
</organism>
<dbReference type="EMBL" id="JAFLQW010000193">
    <property type="protein sequence ID" value="MBO0348858.1"/>
    <property type="molecule type" value="Genomic_DNA"/>
</dbReference>
<comment type="caution">
    <text evidence="1">The sequence shown here is derived from an EMBL/GenBank/DDBJ whole genome shotgun (WGS) entry which is preliminary data.</text>
</comment>
<evidence type="ECO:0000313" key="1">
    <source>
        <dbReference type="EMBL" id="MBO0348858.1"/>
    </source>
</evidence>